<protein>
    <recommendedName>
        <fullName evidence="9">Tyr recombinase domain-containing protein</fullName>
    </recommendedName>
</protein>
<dbReference type="PANTHER" id="PTHR30349">
    <property type="entry name" value="PHAGE INTEGRASE-RELATED"/>
    <property type="match status" value="1"/>
</dbReference>
<dbReference type="EMBL" id="MFFM01000009">
    <property type="protein sequence ID" value="OGF14045.1"/>
    <property type="molecule type" value="Genomic_DNA"/>
</dbReference>
<evidence type="ECO:0000256" key="2">
    <source>
        <dbReference type="ARBA" id="ARBA00023125"/>
    </source>
</evidence>
<evidence type="ECO:0000313" key="8">
    <source>
        <dbReference type="Proteomes" id="UP000177230"/>
    </source>
</evidence>
<comment type="similarity">
    <text evidence="1">Belongs to the 'phage' integrase family.</text>
</comment>
<comment type="caution">
    <text evidence="7">The sequence shown here is derived from an EMBL/GenBank/DDBJ whole genome shotgun (WGS) entry which is preliminary data.</text>
</comment>
<evidence type="ECO:0000259" key="5">
    <source>
        <dbReference type="PROSITE" id="PS51898"/>
    </source>
</evidence>
<proteinExistence type="inferred from homology"/>
<reference evidence="7 8" key="1">
    <citation type="journal article" date="2016" name="Nat. Commun.">
        <title>Thousands of microbial genomes shed light on interconnected biogeochemical processes in an aquifer system.</title>
        <authorList>
            <person name="Anantharaman K."/>
            <person name="Brown C.T."/>
            <person name="Hug L.A."/>
            <person name="Sharon I."/>
            <person name="Castelle C.J."/>
            <person name="Probst A.J."/>
            <person name="Thomas B.C."/>
            <person name="Singh A."/>
            <person name="Wilkins M.J."/>
            <person name="Karaoz U."/>
            <person name="Brodie E.L."/>
            <person name="Williams K.H."/>
            <person name="Hubbard S.S."/>
            <person name="Banfield J.F."/>
        </authorList>
    </citation>
    <scope>NUCLEOTIDE SEQUENCE [LARGE SCALE GENOMIC DNA]</scope>
</reference>
<organism evidence="7 8">
    <name type="scientific">Candidatus Edwardsbacteria bacterium GWF2_54_11</name>
    <dbReference type="NCBI Taxonomy" id="1817851"/>
    <lineage>
        <taxon>Bacteria</taxon>
        <taxon>Candidatus Edwardsiibacteriota</taxon>
    </lineage>
</organism>
<dbReference type="GO" id="GO:0015074">
    <property type="term" value="P:DNA integration"/>
    <property type="evidence" value="ECO:0007669"/>
    <property type="project" value="InterPro"/>
</dbReference>
<dbReference type="Gene3D" id="1.10.150.130">
    <property type="match status" value="1"/>
</dbReference>
<feature type="domain" description="Tyr recombinase" evidence="5">
    <location>
        <begin position="158"/>
        <end position="321"/>
    </location>
</feature>
<evidence type="ECO:0000313" key="7">
    <source>
        <dbReference type="EMBL" id="OGF14045.1"/>
    </source>
</evidence>
<dbReference type="SUPFAM" id="SSF56349">
    <property type="entry name" value="DNA breaking-rejoining enzymes"/>
    <property type="match status" value="1"/>
</dbReference>
<dbReference type="CDD" id="cd00796">
    <property type="entry name" value="INT_Rci_Hp1_C"/>
    <property type="match status" value="1"/>
</dbReference>
<dbReference type="InterPro" id="IPR002104">
    <property type="entry name" value="Integrase_catalytic"/>
</dbReference>
<accession>A0A1F5RHT0</accession>
<keyword evidence="2 4" id="KW-0238">DNA-binding</keyword>
<dbReference type="GO" id="GO:0003677">
    <property type="term" value="F:DNA binding"/>
    <property type="evidence" value="ECO:0007669"/>
    <property type="project" value="UniProtKB-UniRule"/>
</dbReference>
<evidence type="ECO:0000256" key="4">
    <source>
        <dbReference type="PROSITE-ProRule" id="PRU01248"/>
    </source>
</evidence>
<dbReference type="Gene3D" id="1.10.443.10">
    <property type="entry name" value="Intergrase catalytic core"/>
    <property type="match status" value="1"/>
</dbReference>
<dbReference type="InterPro" id="IPR025269">
    <property type="entry name" value="SAM-like_dom"/>
</dbReference>
<dbReference type="Pfam" id="PF13102">
    <property type="entry name" value="Phage_int_SAM_5"/>
    <property type="match status" value="1"/>
</dbReference>
<dbReference type="InterPro" id="IPR013762">
    <property type="entry name" value="Integrase-like_cat_sf"/>
</dbReference>
<keyword evidence="3" id="KW-0233">DNA recombination</keyword>
<dbReference type="InterPro" id="IPR044068">
    <property type="entry name" value="CB"/>
</dbReference>
<evidence type="ECO:0000256" key="1">
    <source>
        <dbReference type="ARBA" id="ARBA00008857"/>
    </source>
</evidence>
<dbReference type="PROSITE" id="PS51900">
    <property type="entry name" value="CB"/>
    <property type="match status" value="1"/>
</dbReference>
<dbReference type="PANTHER" id="PTHR30349:SF64">
    <property type="entry name" value="PROPHAGE INTEGRASE INTD-RELATED"/>
    <property type="match status" value="1"/>
</dbReference>
<feature type="domain" description="Core-binding (CB)" evidence="6">
    <location>
        <begin position="57"/>
        <end position="137"/>
    </location>
</feature>
<dbReference type="Proteomes" id="UP000177230">
    <property type="component" value="Unassembled WGS sequence"/>
</dbReference>
<gene>
    <name evidence="7" type="ORF">A2024_05790</name>
</gene>
<sequence length="352" mass="41554">MRIYQRRKVWYIDYIFQGKRFRKRIGYSKKVAELTLKDIEVKIARKEHLGIQETNKILFEKYSEEYLKYAKINKSEKSYTLNITNIKALNLFFKGKYLTDIKPQDIESYKEERSKNLKPASVNRDLACLRHMLNKAIQWGYLLSNPMKGIKLLKEPPGRLRFLSEEEIKRLLQELPAGSKLIILVAMYTGMRRSEILNLNWSNVDLKNRILVVEKTKTNERRIIPINDSLFSQLQELSAKKKSEVVFAECRTNLRRNFTDALKRANVRDFRFHDLRHTFASYLVMSGASIKVVQQLLGHKDLKMTMRYSHLSNEHLQEAVGKLNYLKPEKPKPQTIRETRGQYKVSHAMVLR</sequence>
<dbReference type="InterPro" id="IPR050090">
    <property type="entry name" value="Tyrosine_recombinase_XerCD"/>
</dbReference>
<dbReference type="InterPro" id="IPR011010">
    <property type="entry name" value="DNA_brk_join_enz"/>
</dbReference>
<dbReference type="Pfam" id="PF00589">
    <property type="entry name" value="Phage_integrase"/>
    <property type="match status" value="1"/>
</dbReference>
<dbReference type="PROSITE" id="PS51898">
    <property type="entry name" value="TYR_RECOMBINASE"/>
    <property type="match status" value="1"/>
</dbReference>
<name>A0A1F5RHT0_9BACT</name>
<dbReference type="AlphaFoldDB" id="A0A1F5RHT0"/>
<evidence type="ECO:0000259" key="6">
    <source>
        <dbReference type="PROSITE" id="PS51900"/>
    </source>
</evidence>
<dbReference type="GO" id="GO:0006310">
    <property type="term" value="P:DNA recombination"/>
    <property type="evidence" value="ECO:0007669"/>
    <property type="project" value="UniProtKB-KW"/>
</dbReference>
<evidence type="ECO:0008006" key="9">
    <source>
        <dbReference type="Google" id="ProtNLM"/>
    </source>
</evidence>
<evidence type="ECO:0000256" key="3">
    <source>
        <dbReference type="ARBA" id="ARBA00023172"/>
    </source>
</evidence>
<dbReference type="InterPro" id="IPR010998">
    <property type="entry name" value="Integrase_recombinase_N"/>
</dbReference>